<evidence type="ECO:0000256" key="2">
    <source>
        <dbReference type="ARBA" id="ARBA00022771"/>
    </source>
</evidence>
<dbReference type="GO" id="GO:0004842">
    <property type="term" value="F:ubiquitin-protein transferase activity"/>
    <property type="evidence" value="ECO:0007669"/>
    <property type="project" value="TreeGrafter"/>
</dbReference>
<gene>
    <name evidence="6" type="ORF">GIL414_LOCUS49221</name>
</gene>
<dbReference type="Proteomes" id="UP000681720">
    <property type="component" value="Unassembled WGS sequence"/>
</dbReference>
<dbReference type="PANTHER" id="PTHR12183:SF32">
    <property type="entry name" value="MITOCHONDRIAL E3 UBIQUITIN PROTEIN LIGASE 1"/>
    <property type="match status" value="1"/>
</dbReference>
<name>A0A8S3BRX0_9BILA</name>
<dbReference type="GO" id="GO:0016567">
    <property type="term" value="P:protein ubiquitination"/>
    <property type="evidence" value="ECO:0007669"/>
    <property type="project" value="TreeGrafter"/>
</dbReference>
<evidence type="ECO:0000313" key="6">
    <source>
        <dbReference type="EMBL" id="CAF4847184.1"/>
    </source>
</evidence>
<dbReference type="InterPro" id="IPR001841">
    <property type="entry name" value="Znf_RING"/>
</dbReference>
<dbReference type="Gene3D" id="3.30.40.10">
    <property type="entry name" value="Zinc/RING finger domain, C3HC4 (zinc finger)"/>
    <property type="match status" value="1"/>
</dbReference>
<comment type="caution">
    <text evidence="6">The sequence shown here is derived from an EMBL/GenBank/DDBJ whole genome shotgun (WGS) entry which is preliminary data.</text>
</comment>
<dbReference type="FunFam" id="1.10.1170.10:FF:000002">
    <property type="entry name" value="Baculoviral IAP repeat containing 7"/>
    <property type="match status" value="1"/>
</dbReference>
<dbReference type="PANTHER" id="PTHR12183">
    <property type="entry name" value="MITOCHONDRIAL UBIQUITIN LIGASE ACTIVATOR OF NFKB 1"/>
    <property type="match status" value="1"/>
</dbReference>
<evidence type="ECO:0000256" key="3">
    <source>
        <dbReference type="ARBA" id="ARBA00022833"/>
    </source>
</evidence>
<organism evidence="6 7">
    <name type="scientific">Rotaria magnacalcarata</name>
    <dbReference type="NCBI Taxonomy" id="392030"/>
    <lineage>
        <taxon>Eukaryota</taxon>
        <taxon>Metazoa</taxon>
        <taxon>Spiralia</taxon>
        <taxon>Gnathifera</taxon>
        <taxon>Rotifera</taxon>
        <taxon>Eurotatoria</taxon>
        <taxon>Bdelloidea</taxon>
        <taxon>Philodinida</taxon>
        <taxon>Philodinidae</taxon>
        <taxon>Rotaria</taxon>
    </lineage>
</organism>
<protein>
    <recommendedName>
        <fullName evidence="5">RING-type domain-containing protein</fullName>
    </recommendedName>
</protein>
<sequence>MNNDDFSSDSDLTIACFILRQQIDACQGDKDKLIVPSQSQISVSLSNMTQTKLEECVVCVTEGRQLACLPCGHVCACVVCGYGLQKCPICRHTIQSFVRIYT</sequence>
<feature type="domain" description="RING-type" evidence="5">
    <location>
        <begin position="56"/>
        <end position="91"/>
    </location>
</feature>
<dbReference type="Pfam" id="PF13920">
    <property type="entry name" value="zf-C3HC4_3"/>
    <property type="match status" value="1"/>
</dbReference>
<keyword evidence="3" id="KW-0862">Zinc</keyword>
<dbReference type="GO" id="GO:0008270">
    <property type="term" value="F:zinc ion binding"/>
    <property type="evidence" value="ECO:0007669"/>
    <property type="project" value="UniProtKB-KW"/>
</dbReference>
<dbReference type="InterPro" id="IPR013083">
    <property type="entry name" value="Znf_RING/FYVE/PHD"/>
</dbReference>
<dbReference type="AlphaFoldDB" id="A0A8S3BRX0"/>
<dbReference type="InterPro" id="IPR051652">
    <property type="entry name" value="MDM2_MDM4_MUL1"/>
</dbReference>
<dbReference type="EMBL" id="CAJOBJ010161316">
    <property type="protein sequence ID" value="CAF4847184.1"/>
    <property type="molecule type" value="Genomic_DNA"/>
</dbReference>
<evidence type="ECO:0000256" key="1">
    <source>
        <dbReference type="ARBA" id="ARBA00022723"/>
    </source>
</evidence>
<dbReference type="PROSITE" id="PS50089">
    <property type="entry name" value="ZF_RING_2"/>
    <property type="match status" value="1"/>
</dbReference>
<evidence type="ECO:0000259" key="5">
    <source>
        <dbReference type="PROSITE" id="PS50089"/>
    </source>
</evidence>
<evidence type="ECO:0000313" key="7">
    <source>
        <dbReference type="Proteomes" id="UP000681720"/>
    </source>
</evidence>
<reference evidence="6" key="1">
    <citation type="submission" date="2021-02" db="EMBL/GenBank/DDBJ databases">
        <authorList>
            <person name="Nowell W R."/>
        </authorList>
    </citation>
    <scope>NUCLEOTIDE SEQUENCE</scope>
</reference>
<evidence type="ECO:0000256" key="4">
    <source>
        <dbReference type="PROSITE-ProRule" id="PRU00175"/>
    </source>
</evidence>
<keyword evidence="1" id="KW-0479">Metal-binding</keyword>
<keyword evidence="2 4" id="KW-0863">Zinc-finger</keyword>
<accession>A0A8S3BRX0</accession>
<dbReference type="SUPFAM" id="SSF57850">
    <property type="entry name" value="RING/U-box"/>
    <property type="match status" value="1"/>
</dbReference>
<proteinExistence type="predicted"/>